<evidence type="ECO:0000256" key="1">
    <source>
        <dbReference type="ARBA" id="ARBA00022658"/>
    </source>
</evidence>
<comment type="caution">
    <text evidence="6">The sequence shown here is derived from an EMBL/GenBank/DDBJ whole genome shotgun (WGS) entry which is preliminary data.</text>
</comment>
<gene>
    <name evidence="6" type="ORF">COCON_G00073480</name>
</gene>
<evidence type="ECO:0000313" key="6">
    <source>
        <dbReference type="EMBL" id="KAJ8275596.1"/>
    </source>
</evidence>
<organism evidence="6 7">
    <name type="scientific">Conger conger</name>
    <name type="common">Conger eel</name>
    <name type="synonym">Muraena conger</name>
    <dbReference type="NCBI Taxonomy" id="82655"/>
    <lineage>
        <taxon>Eukaryota</taxon>
        <taxon>Metazoa</taxon>
        <taxon>Chordata</taxon>
        <taxon>Craniata</taxon>
        <taxon>Vertebrata</taxon>
        <taxon>Euteleostomi</taxon>
        <taxon>Actinopterygii</taxon>
        <taxon>Neopterygii</taxon>
        <taxon>Teleostei</taxon>
        <taxon>Anguilliformes</taxon>
        <taxon>Congridae</taxon>
        <taxon>Conger</taxon>
    </lineage>
</organism>
<feature type="region of interest" description="Disordered" evidence="2">
    <location>
        <begin position="879"/>
        <end position="948"/>
    </location>
</feature>
<evidence type="ECO:0008006" key="8">
    <source>
        <dbReference type="Google" id="ProtNLM"/>
    </source>
</evidence>
<accession>A0A9Q1DNZ0</accession>
<dbReference type="SMART" id="SM00233">
    <property type="entry name" value="PH"/>
    <property type="match status" value="1"/>
</dbReference>
<dbReference type="PROSITE" id="PS50003">
    <property type="entry name" value="PH_DOMAIN"/>
    <property type="match status" value="1"/>
</dbReference>
<dbReference type="Gene3D" id="6.10.140.680">
    <property type="match status" value="2"/>
</dbReference>
<dbReference type="InterPro" id="IPR036034">
    <property type="entry name" value="PDZ_sf"/>
</dbReference>
<feature type="domain" description="PH" evidence="3">
    <location>
        <begin position="349"/>
        <end position="457"/>
    </location>
</feature>
<dbReference type="PROSITE" id="PS50106">
    <property type="entry name" value="PDZ"/>
    <property type="match status" value="1"/>
</dbReference>
<dbReference type="PROSITE" id="PS50898">
    <property type="entry name" value="RBD"/>
    <property type="match status" value="1"/>
</dbReference>
<dbReference type="CDD" id="cd00136">
    <property type="entry name" value="PDZ_canonical"/>
    <property type="match status" value="1"/>
</dbReference>
<feature type="domain" description="RBD" evidence="5">
    <location>
        <begin position="682"/>
        <end position="753"/>
    </location>
</feature>
<dbReference type="Pfam" id="PF00169">
    <property type="entry name" value="PH"/>
    <property type="match status" value="1"/>
</dbReference>
<dbReference type="InterPro" id="IPR011993">
    <property type="entry name" value="PH-like_dom_sf"/>
</dbReference>
<feature type="region of interest" description="Disordered" evidence="2">
    <location>
        <begin position="297"/>
        <end position="324"/>
    </location>
</feature>
<dbReference type="Pfam" id="PF18385">
    <property type="entry name" value="Tiam_CC_Ex"/>
    <property type="match status" value="1"/>
</dbReference>
<dbReference type="SUPFAM" id="SSF50156">
    <property type="entry name" value="PDZ domain-like"/>
    <property type="match status" value="1"/>
</dbReference>
<dbReference type="EMBL" id="JAFJMO010000005">
    <property type="protein sequence ID" value="KAJ8275596.1"/>
    <property type="molecule type" value="Genomic_DNA"/>
</dbReference>
<dbReference type="SMART" id="SM00228">
    <property type="entry name" value="PDZ"/>
    <property type="match status" value="1"/>
</dbReference>
<dbReference type="InterPro" id="IPR040655">
    <property type="entry name" value="TIAM1_CC-Ex"/>
</dbReference>
<feature type="compositionally biased region" description="Low complexity" evidence="2">
    <location>
        <begin position="300"/>
        <end position="316"/>
    </location>
</feature>
<dbReference type="PANTHER" id="PTHR46001:SF1">
    <property type="entry name" value="RHO GUANINE NUCLEOTIDE EXCHANGE FACTOR TIAM1"/>
    <property type="match status" value="1"/>
</dbReference>
<proteinExistence type="predicted"/>
<keyword evidence="1" id="KW-0344">Guanine-nucleotide releasing factor</keyword>
<dbReference type="Gene3D" id="2.30.29.30">
    <property type="entry name" value="Pleckstrin-homology domain (PH domain)/Phosphotyrosine-binding domain (PTB)"/>
    <property type="match status" value="1"/>
</dbReference>
<name>A0A9Q1DNZ0_CONCO</name>
<sequence>MSDGPRSGGSFQKKRSKSADTWGEDSLEYSLSDLSQEDHLTSAEEIADTADERDFADDDATPESSGPPLTPPDRAGSLDRLCSPQGPAQRQPRGRHGKHGRDGERVAGGDRGGAPSPAEDEGSGYSAFTLPCRRSHCLSEGPPGQQGATCAGMQGRRAQTTHADYSASSRRVPGRGAELLVSVNGFGTRKSPRCLSCSPAEGSLLHQLRSGASLDRCETVDVTEDSEYGDSGIDGVGGEPLRQSRRCKAMSASFSVYSAAGSSTFAGSDSGSSSGGACGGPGGAGVYENFRQELERSSWGGPAAGEEGQEEAGSAASDDRNSTATASSVCQSDALLNPAHQGTVRKAGELAVKNFLVHKKGKKVEPAARRKWKRYWVSLKGCTLFFYETDGRSGIDQNSVPKHAVWAENSIVQAVPEHPKKDFVFCLSNSLGDAFLFQTSSQTELENWITALHSACAAAVARQHHRDDTVRLLRSEVKKLEKKMDMDEKMKKMGEMQLSAVTDAKKRKTILEQIFLWEQNLEQFHMDWFRLRCYLASLQGGELPNPKRELPNPKRLLACVSRPSKLAMGRLGIFSVSSFHALVAARTESGVRRRTQALSRSSSKRKSRFSSLWGLDTASKKKSKDRPSIDQVFADGDDPVRKVLESMLEDSPGASLKEEGGSVKSIPHHNADSDIWVPDHLTPSWVCLPDDKAQLFIIQTGETALDALEGICKTNSLDPRSHYLRLKFRMENQVRYYTPKLDEEVCDLLYKEIEICSKATKLIQFDRDESCSIGYGFSVAVVEEDGVQQLHVSDVKEGGLANAKGLKAGDEILQLNGKDASALDVSDMRVAFSQDSLCLSVSAVPEGDPQLLCPLPPRRSDGQEDLCTDIFSQSHEDLLEGGTPVRLPSPGEGQEDQAQPGGDTPDGSKVRGQTRGRARSRPCVRGPAATGPLPQRAPVRSLRWPRHT</sequence>
<dbReference type="CDD" id="cd01230">
    <property type="entry name" value="PH1_Tiam1_2"/>
    <property type="match status" value="1"/>
</dbReference>
<dbReference type="InterPro" id="IPR003116">
    <property type="entry name" value="RBD_dom"/>
</dbReference>
<evidence type="ECO:0000259" key="4">
    <source>
        <dbReference type="PROSITE" id="PS50106"/>
    </source>
</evidence>
<dbReference type="Gene3D" id="2.30.42.10">
    <property type="match status" value="1"/>
</dbReference>
<keyword evidence="7" id="KW-1185">Reference proteome</keyword>
<dbReference type="Pfam" id="PF02196">
    <property type="entry name" value="RBD"/>
    <property type="match status" value="1"/>
</dbReference>
<dbReference type="FunFam" id="2.30.29.30:FF:000065">
    <property type="entry name" value="T cell lymphoma invasion and metastasis 1"/>
    <property type="match status" value="1"/>
</dbReference>
<dbReference type="PANTHER" id="PTHR46001">
    <property type="entry name" value="TIAM (MAMMALIAN TUMOR INVASION AND METASTASIS FACTOR) HOMOLOG"/>
    <property type="match status" value="1"/>
</dbReference>
<evidence type="ECO:0000259" key="5">
    <source>
        <dbReference type="PROSITE" id="PS50898"/>
    </source>
</evidence>
<feature type="compositionally biased region" description="Basic residues" evidence="2">
    <location>
        <begin position="912"/>
        <end position="922"/>
    </location>
</feature>
<dbReference type="GO" id="GO:0005085">
    <property type="term" value="F:guanyl-nucleotide exchange factor activity"/>
    <property type="evidence" value="ECO:0007669"/>
    <property type="project" value="UniProtKB-KW"/>
</dbReference>
<dbReference type="GO" id="GO:0007264">
    <property type="term" value="P:small GTPase-mediated signal transduction"/>
    <property type="evidence" value="ECO:0007669"/>
    <property type="project" value="InterPro"/>
</dbReference>
<protein>
    <recommendedName>
        <fullName evidence="8">T-lymphoma invasion and metastasis-inducing protein 1</fullName>
    </recommendedName>
</protein>
<dbReference type="OrthoDB" id="8059989at2759"/>
<dbReference type="AlphaFoldDB" id="A0A9Q1DNZ0"/>
<reference evidence="6" key="1">
    <citation type="journal article" date="2023" name="Science">
        <title>Genome structures resolve the early diversification of teleost fishes.</title>
        <authorList>
            <person name="Parey E."/>
            <person name="Louis A."/>
            <person name="Montfort J."/>
            <person name="Bouchez O."/>
            <person name="Roques C."/>
            <person name="Iampietro C."/>
            <person name="Lluch J."/>
            <person name="Castinel A."/>
            <person name="Donnadieu C."/>
            <person name="Desvignes T."/>
            <person name="Floi Bucao C."/>
            <person name="Jouanno E."/>
            <person name="Wen M."/>
            <person name="Mejri S."/>
            <person name="Dirks R."/>
            <person name="Jansen H."/>
            <person name="Henkel C."/>
            <person name="Chen W.J."/>
            <person name="Zahm M."/>
            <person name="Cabau C."/>
            <person name="Klopp C."/>
            <person name="Thompson A.W."/>
            <person name="Robinson-Rechavi M."/>
            <person name="Braasch I."/>
            <person name="Lecointre G."/>
            <person name="Bobe J."/>
            <person name="Postlethwait J.H."/>
            <person name="Berthelot C."/>
            <person name="Roest Crollius H."/>
            <person name="Guiguen Y."/>
        </authorList>
    </citation>
    <scope>NUCLEOTIDE SEQUENCE</scope>
    <source>
        <strain evidence="6">Concon-B</strain>
    </source>
</reference>
<dbReference type="InterPro" id="IPR043537">
    <property type="entry name" value="Tiam1/Tiam2/Sif"/>
</dbReference>
<dbReference type="InterPro" id="IPR001849">
    <property type="entry name" value="PH_domain"/>
</dbReference>
<dbReference type="SUPFAM" id="SSF50729">
    <property type="entry name" value="PH domain-like"/>
    <property type="match status" value="1"/>
</dbReference>
<evidence type="ECO:0000256" key="2">
    <source>
        <dbReference type="SAM" id="MobiDB-lite"/>
    </source>
</evidence>
<evidence type="ECO:0000313" key="7">
    <source>
        <dbReference type="Proteomes" id="UP001152803"/>
    </source>
</evidence>
<feature type="domain" description="PDZ" evidence="4">
    <location>
        <begin position="762"/>
        <end position="828"/>
    </location>
</feature>
<feature type="region of interest" description="Disordered" evidence="2">
    <location>
        <begin position="1"/>
        <end position="127"/>
    </location>
</feature>
<evidence type="ECO:0000259" key="3">
    <source>
        <dbReference type="PROSITE" id="PS50003"/>
    </source>
</evidence>
<dbReference type="Pfam" id="PF00595">
    <property type="entry name" value="PDZ"/>
    <property type="match status" value="1"/>
</dbReference>
<dbReference type="InterPro" id="IPR001478">
    <property type="entry name" value="PDZ"/>
</dbReference>
<dbReference type="GO" id="GO:0005886">
    <property type="term" value="C:plasma membrane"/>
    <property type="evidence" value="ECO:0007669"/>
    <property type="project" value="TreeGrafter"/>
</dbReference>
<dbReference type="Proteomes" id="UP001152803">
    <property type="component" value="Unassembled WGS sequence"/>
</dbReference>
<feature type="compositionally biased region" description="Acidic residues" evidence="2">
    <location>
        <begin position="45"/>
        <end position="61"/>
    </location>
</feature>
<dbReference type="GO" id="GO:0005829">
    <property type="term" value="C:cytosol"/>
    <property type="evidence" value="ECO:0007669"/>
    <property type="project" value="TreeGrafter"/>
</dbReference>